<sequence length="484" mass="55960">MYRKISFFLRSFCILGSCVILMVSLFNSEYMNLFLLSITLLWLNNILYSLEDFGRRVFFFFFNCTIFSFLLSRPLISLIRKENWIEHILNNYTPKANILLGLVVIFISLFFLWLGALYGSHFNTKRKLYVENNSKLNFNKGLQITSLITFYFSLIFVGLISVEKINFIKNHDYVEFYTIFRSKLPYIVYVISTLNKYSFIFFLATFPSKKKTFLPVILYIFTAVPDLVVGARNPLMLNIITVFIYYVLRDLWDKKEKWIGKFERISMAILGPFALVFMGLYMYIREGKGVHYTGIINSILDLFYNLGISFSYLCSGLGVLSELPQNRTISYTFGSFIDYFLYGTIGQKIWGTLDLGNGNSVLRATLGNNMAHHLSYVLLGDWYLQGHGVGSCYLLELFADYKYIGVALFSFIIGFCMIYVTEFSKKGVLQFSVVLLSIEGLLFLPRSTAMGFATFLFTAQFWCSLAVCFLGASLLYRKFFINKI</sequence>
<dbReference type="RefSeq" id="WP_055176643.1">
    <property type="nucleotide sequence ID" value="NZ_CABHNX010000269.1"/>
</dbReference>
<comment type="caution">
    <text evidence="2">The sequence shown here is derived from an EMBL/GenBank/DDBJ whole genome shotgun (WGS) entry which is preliminary data.</text>
</comment>
<dbReference type="AlphaFoldDB" id="A0AAW5EYX8"/>
<dbReference type="EMBL" id="JAINVB010000001">
    <property type="protein sequence ID" value="MCK0084463.1"/>
    <property type="molecule type" value="Genomic_DNA"/>
</dbReference>
<evidence type="ECO:0000256" key="1">
    <source>
        <dbReference type="SAM" id="Phobius"/>
    </source>
</evidence>
<proteinExistence type="predicted"/>
<name>A0AAW5EYX8_CLOSY</name>
<dbReference type="InterPro" id="IPR029468">
    <property type="entry name" value="O-ag_pol_Wzy"/>
</dbReference>
<keyword evidence="1" id="KW-0472">Membrane</keyword>
<feature type="transmembrane region" description="Helical" evidence="1">
    <location>
        <begin position="186"/>
        <end position="206"/>
    </location>
</feature>
<reference evidence="2" key="1">
    <citation type="journal article" date="2022" name="Cell Host Microbe">
        <title>Colonization of the live biotherapeutic product VE303 and modulation of the microbiota and metabolites in healthy volunteers.</title>
        <authorList>
            <person name="Dsouza M."/>
            <person name="Menon R."/>
            <person name="Crossette E."/>
            <person name="Bhattarai S.K."/>
            <person name="Schneider J."/>
            <person name="Kim Y.G."/>
            <person name="Reddy S."/>
            <person name="Caballero S."/>
            <person name="Felix C."/>
            <person name="Cornacchione L."/>
            <person name="Hendrickson J."/>
            <person name="Watson A.R."/>
            <person name="Minot S.S."/>
            <person name="Greenfield N."/>
            <person name="Schopf L."/>
            <person name="Szabady R."/>
            <person name="Patarroyo J."/>
            <person name="Smith W."/>
            <person name="Harrison P."/>
            <person name="Kuijper E.J."/>
            <person name="Kelly C.P."/>
            <person name="Olle B."/>
            <person name="Bobilev D."/>
            <person name="Silber J.L."/>
            <person name="Bucci V."/>
            <person name="Roberts B."/>
            <person name="Faith J."/>
            <person name="Norman J.M."/>
        </authorList>
    </citation>
    <scope>NUCLEOTIDE SEQUENCE</scope>
    <source>
        <strain evidence="2">VE303-04</strain>
    </source>
</reference>
<keyword evidence="1" id="KW-0812">Transmembrane</keyword>
<gene>
    <name evidence="2" type="ORF">K5I21_00945</name>
</gene>
<dbReference type="Proteomes" id="UP001203136">
    <property type="component" value="Unassembled WGS sequence"/>
</dbReference>
<feature type="transmembrane region" description="Helical" evidence="1">
    <location>
        <begin position="264"/>
        <end position="283"/>
    </location>
</feature>
<keyword evidence="1" id="KW-1133">Transmembrane helix</keyword>
<feature type="transmembrane region" description="Helical" evidence="1">
    <location>
        <begin position="450"/>
        <end position="476"/>
    </location>
</feature>
<accession>A0AAW5EYX8</accession>
<feature type="transmembrane region" description="Helical" evidence="1">
    <location>
        <begin position="57"/>
        <end position="76"/>
    </location>
</feature>
<feature type="transmembrane region" description="Helical" evidence="1">
    <location>
        <begin position="427"/>
        <end position="444"/>
    </location>
</feature>
<feature type="transmembrane region" description="Helical" evidence="1">
    <location>
        <begin position="303"/>
        <end position="321"/>
    </location>
</feature>
<feature type="transmembrane region" description="Helical" evidence="1">
    <location>
        <begin position="7"/>
        <end position="26"/>
    </location>
</feature>
<dbReference type="NCBIfam" id="TIGR04370">
    <property type="entry name" value="glyco_rpt_poly"/>
    <property type="match status" value="1"/>
</dbReference>
<evidence type="ECO:0000313" key="2">
    <source>
        <dbReference type="EMBL" id="MCK0084463.1"/>
    </source>
</evidence>
<feature type="transmembrane region" description="Helical" evidence="1">
    <location>
        <begin position="235"/>
        <end position="252"/>
    </location>
</feature>
<dbReference type="Pfam" id="PF14296">
    <property type="entry name" value="O-ag_pol_Wzy"/>
    <property type="match status" value="1"/>
</dbReference>
<feature type="transmembrane region" description="Helical" evidence="1">
    <location>
        <begin position="328"/>
        <end position="345"/>
    </location>
</feature>
<feature type="transmembrane region" description="Helical" evidence="1">
    <location>
        <begin position="403"/>
        <end position="420"/>
    </location>
</feature>
<protein>
    <submittedName>
        <fullName evidence="2">O-antigen polysaccharide polymerase Wzy family protein</fullName>
    </submittedName>
</protein>
<evidence type="ECO:0000313" key="3">
    <source>
        <dbReference type="Proteomes" id="UP001203136"/>
    </source>
</evidence>
<organism evidence="2 3">
    <name type="scientific">Clostridium symbiosum</name>
    <name type="common">Bacteroides symbiosus</name>
    <dbReference type="NCBI Taxonomy" id="1512"/>
    <lineage>
        <taxon>Bacteria</taxon>
        <taxon>Bacillati</taxon>
        <taxon>Bacillota</taxon>
        <taxon>Clostridia</taxon>
        <taxon>Lachnospirales</taxon>
        <taxon>Lachnospiraceae</taxon>
        <taxon>Otoolea</taxon>
    </lineage>
</organism>
<feature type="transmembrane region" description="Helical" evidence="1">
    <location>
        <begin position="141"/>
        <end position="162"/>
    </location>
</feature>
<feature type="transmembrane region" description="Helical" evidence="1">
    <location>
        <begin position="96"/>
        <end position="120"/>
    </location>
</feature>